<dbReference type="Pfam" id="PF00550">
    <property type="entry name" value="PP-binding"/>
    <property type="match status" value="1"/>
</dbReference>
<dbReference type="SMART" id="SM00823">
    <property type="entry name" value="PKS_PP"/>
    <property type="match status" value="1"/>
</dbReference>
<dbReference type="PROSITE" id="PS50075">
    <property type="entry name" value="CARRIER"/>
    <property type="match status" value="1"/>
</dbReference>
<dbReference type="InterPro" id="IPR036736">
    <property type="entry name" value="ACP-like_sf"/>
</dbReference>
<dbReference type="GO" id="GO:0031177">
    <property type="term" value="F:phosphopantetheine binding"/>
    <property type="evidence" value="ECO:0007669"/>
    <property type="project" value="InterPro"/>
</dbReference>
<evidence type="ECO:0000259" key="3">
    <source>
        <dbReference type="PROSITE" id="PS50075"/>
    </source>
</evidence>
<dbReference type="SUPFAM" id="SSF47336">
    <property type="entry name" value="ACP-like"/>
    <property type="match status" value="1"/>
</dbReference>
<evidence type="ECO:0000256" key="1">
    <source>
        <dbReference type="ARBA" id="ARBA00022450"/>
    </source>
</evidence>
<sequence>MRRGTTVSFPDEDFETVLRESLGIPASWAIVFDAPLADYGLDSLGAVNLVVDLEQRFGVTFPDGLLVRSTFHSAETLWRALSELRVHG</sequence>
<evidence type="ECO:0000256" key="2">
    <source>
        <dbReference type="ARBA" id="ARBA00022553"/>
    </source>
</evidence>
<dbReference type="EMBL" id="QZEY01000003">
    <property type="protein sequence ID" value="RJL33609.1"/>
    <property type="molecule type" value="Genomic_DNA"/>
</dbReference>
<dbReference type="InterPro" id="IPR006162">
    <property type="entry name" value="Ppantetheine_attach_site"/>
</dbReference>
<dbReference type="InterPro" id="IPR009081">
    <property type="entry name" value="PP-bd_ACP"/>
</dbReference>
<evidence type="ECO:0000313" key="4">
    <source>
        <dbReference type="EMBL" id="RJL33609.1"/>
    </source>
</evidence>
<dbReference type="OrthoDB" id="3395095at2"/>
<organism evidence="4 5">
    <name type="scientific">Bailinhaonella thermotolerans</name>
    <dbReference type="NCBI Taxonomy" id="1070861"/>
    <lineage>
        <taxon>Bacteria</taxon>
        <taxon>Bacillati</taxon>
        <taxon>Actinomycetota</taxon>
        <taxon>Actinomycetes</taxon>
        <taxon>Streptosporangiales</taxon>
        <taxon>Streptosporangiaceae</taxon>
        <taxon>Bailinhaonella</taxon>
    </lineage>
</organism>
<evidence type="ECO:0000313" key="5">
    <source>
        <dbReference type="Proteomes" id="UP000265768"/>
    </source>
</evidence>
<reference evidence="4 5" key="1">
    <citation type="submission" date="2018-09" db="EMBL/GenBank/DDBJ databases">
        <title>YIM 75507 draft genome.</title>
        <authorList>
            <person name="Tang S."/>
            <person name="Feng Y."/>
        </authorList>
    </citation>
    <scope>NUCLEOTIDE SEQUENCE [LARGE SCALE GENOMIC DNA]</scope>
    <source>
        <strain evidence="4 5">YIM 75507</strain>
    </source>
</reference>
<dbReference type="PROSITE" id="PS00012">
    <property type="entry name" value="PHOSPHOPANTETHEINE"/>
    <property type="match status" value="1"/>
</dbReference>
<keyword evidence="5" id="KW-1185">Reference proteome</keyword>
<gene>
    <name evidence="4" type="ORF">D5H75_10625</name>
</gene>
<name>A0A3A4AZ01_9ACTN</name>
<comment type="caution">
    <text evidence="4">The sequence shown here is derived from an EMBL/GenBank/DDBJ whole genome shotgun (WGS) entry which is preliminary data.</text>
</comment>
<protein>
    <submittedName>
        <fullName evidence="4">Acyl carrier protein</fullName>
    </submittedName>
</protein>
<proteinExistence type="predicted"/>
<dbReference type="Proteomes" id="UP000265768">
    <property type="component" value="Unassembled WGS sequence"/>
</dbReference>
<keyword evidence="2" id="KW-0597">Phosphoprotein</keyword>
<dbReference type="AlphaFoldDB" id="A0A3A4AZ01"/>
<dbReference type="InterPro" id="IPR020806">
    <property type="entry name" value="PKS_PP-bd"/>
</dbReference>
<dbReference type="Gene3D" id="1.10.1200.10">
    <property type="entry name" value="ACP-like"/>
    <property type="match status" value="1"/>
</dbReference>
<accession>A0A3A4AZ01</accession>
<keyword evidence="1" id="KW-0596">Phosphopantetheine</keyword>
<feature type="domain" description="Carrier" evidence="3">
    <location>
        <begin position="8"/>
        <end position="85"/>
    </location>
</feature>